<keyword evidence="3" id="KW-1185">Reference proteome</keyword>
<protein>
    <submittedName>
        <fullName evidence="2">TIGR03016 family PEP-CTERM system-associated outer membrane protein</fullName>
    </submittedName>
</protein>
<dbReference type="Gene3D" id="2.40.160.10">
    <property type="entry name" value="Porin"/>
    <property type="match status" value="1"/>
</dbReference>
<organism evidence="2 3">
    <name type="scientific">Massilia hydrophila</name>
    <dbReference type="NCBI Taxonomy" id="3044279"/>
    <lineage>
        <taxon>Bacteria</taxon>
        <taxon>Pseudomonadati</taxon>
        <taxon>Pseudomonadota</taxon>
        <taxon>Betaproteobacteria</taxon>
        <taxon>Burkholderiales</taxon>
        <taxon>Oxalobacteraceae</taxon>
        <taxon>Telluria group</taxon>
        <taxon>Massilia</taxon>
    </lineage>
</organism>
<evidence type="ECO:0000256" key="1">
    <source>
        <dbReference type="SAM" id="SignalP"/>
    </source>
</evidence>
<comment type="caution">
    <text evidence="2">The sequence shown here is derived from an EMBL/GenBank/DDBJ whole genome shotgun (WGS) entry which is preliminary data.</text>
</comment>
<feature type="signal peptide" evidence="1">
    <location>
        <begin position="1"/>
        <end position="38"/>
    </location>
</feature>
<evidence type="ECO:0000313" key="2">
    <source>
        <dbReference type="EMBL" id="MCA1855871.1"/>
    </source>
</evidence>
<evidence type="ECO:0000313" key="3">
    <source>
        <dbReference type="Proteomes" id="UP001198602"/>
    </source>
</evidence>
<name>A0ABS7Y864_9BURK</name>
<dbReference type="SUPFAM" id="SSF56935">
    <property type="entry name" value="Porins"/>
    <property type="match status" value="1"/>
</dbReference>
<dbReference type="InterPro" id="IPR023614">
    <property type="entry name" value="Porin_dom_sf"/>
</dbReference>
<gene>
    <name evidence="2" type="ORF">LE190_08020</name>
</gene>
<dbReference type="RefSeq" id="WP_225238234.1">
    <property type="nucleotide sequence ID" value="NZ_JAHYBX010000002.1"/>
</dbReference>
<sequence>MTTTMGEPVGMRNVRLSRLPRMAPLALAAMLLASECQADWRVVPSVTLTGRYTDNFWLESDASKQSQFVTELAPSLAFHGQGPRLVLDGRARWRHFNYRDDGLRRTLDHSFDYAVSGRGTVIKDMFFVDASLSRSPQNISAFGPLVEDAPYLAENRTNIQTWRVSPYLQHRFGQTASLMVRYARDRVSGGARAGFANSNGDSITANLASGSAFGKVGWGLSYVRQDLEDRFGGERRSEMTTGNLRYALTNRFALTASVGYDSYDFDGLGADSGGRNWSAGFDWRPSQRTQLNASIGRHFYGQTGALSLLHRSRRTVWNVSYDDGITTSRQQFLLPAAIDTAAMLDRLFSGTIKDPLLRQQVVEAYIRDNGLPASLTDNINFLSNRYFRQKTLLGSVAYRMPRSNAVLSVYKNERIALSSQQTDSDLLGSQFSRLNDNVRQHGVNASLDYRLNSRTSAVASAGWSKSRSISTELDNNRRNFRVGLARQLGRDVRATLDLRRKTGTRGFFSANTAPYEENSISASLSAQF</sequence>
<dbReference type="Proteomes" id="UP001198602">
    <property type="component" value="Unassembled WGS sequence"/>
</dbReference>
<feature type="chain" id="PRO_5046898902" evidence="1">
    <location>
        <begin position="39"/>
        <end position="528"/>
    </location>
</feature>
<dbReference type="InterPro" id="IPR017467">
    <property type="entry name" value="CHP03016_PEP-CTERM"/>
</dbReference>
<dbReference type="EMBL" id="JAHYBX010000002">
    <property type="protein sequence ID" value="MCA1855871.1"/>
    <property type="molecule type" value="Genomic_DNA"/>
</dbReference>
<proteinExistence type="predicted"/>
<reference evidence="2 3" key="1">
    <citation type="submission" date="2021-07" db="EMBL/GenBank/DDBJ databases">
        <title>Characterization of Violacein-producing bacteria and related species.</title>
        <authorList>
            <person name="Wilson H.S."/>
            <person name="De Leon M.E."/>
        </authorList>
    </citation>
    <scope>NUCLEOTIDE SEQUENCE [LARGE SCALE GENOMIC DNA]</scope>
    <source>
        <strain evidence="2 3">HSC-2F05</strain>
    </source>
</reference>
<accession>A0ABS7Y864</accession>
<dbReference type="NCBIfam" id="TIGR03016">
    <property type="entry name" value="pepcterm_hypo_1"/>
    <property type="match status" value="1"/>
</dbReference>
<keyword evidence="1" id="KW-0732">Signal</keyword>